<organism evidence="1 2">
    <name type="scientific">Brassica carinata</name>
    <name type="common">Ethiopian mustard</name>
    <name type="synonym">Abyssinian cabbage</name>
    <dbReference type="NCBI Taxonomy" id="52824"/>
    <lineage>
        <taxon>Eukaryota</taxon>
        <taxon>Viridiplantae</taxon>
        <taxon>Streptophyta</taxon>
        <taxon>Embryophyta</taxon>
        <taxon>Tracheophyta</taxon>
        <taxon>Spermatophyta</taxon>
        <taxon>Magnoliopsida</taxon>
        <taxon>eudicotyledons</taxon>
        <taxon>Gunneridae</taxon>
        <taxon>Pentapetalae</taxon>
        <taxon>rosids</taxon>
        <taxon>malvids</taxon>
        <taxon>Brassicales</taxon>
        <taxon>Brassicaceae</taxon>
        <taxon>Brassiceae</taxon>
        <taxon>Brassica</taxon>
    </lineage>
</organism>
<name>A0A8X7V9V1_BRACI</name>
<dbReference type="Proteomes" id="UP000886595">
    <property type="component" value="Unassembled WGS sequence"/>
</dbReference>
<keyword evidence="2" id="KW-1185">Reference proteome</keyword>
<accession>A0A8X7V9V1</accession>
<reference evidence="1 2" key="1">
    <citation type="submission" date="2020-02" db="EMBL/GenBank/DDBJ databases">
        <authorList>
            <person name="Ma Q."/>
            <person name="Huang Y."/>
            <person name="Song X."/>
            <person name="Pei D."/>
        </authorList>
    </citation>
    <scope>NUCLEOTIDE SEQUENCE [LARGE SCALE GENOMIC DNA]</scope>
    <source>
        <strain evidence="1">Sxm20200214</strain>
        <tissue evidence="1">Leaf</tissue>
    </source>
</reference>
<comment type="caution">
    <text evidence="1">The sequence shown here is derived from an EMBL/GenBank/DDBJ whole genome shotgun (WGS) entry which is preliminary data.</text>
</comment>
<proteinExistence type="predicted"/>
<dbReference type="AlphaFoldDB" id="A0A8X7V9V1"/>
<protein>
    <submittedName>
        <fullName evidence="1">Uncharacterized protein</fullName>
    </submittedName>
</protein>
<gene>
    <name evidence="1" type="ORF">Bca52824_026259</name>
</gene>
<sequence>MDKRLGVMEKSHKIIKRRVKKMKVEKRLTSLEEHQRKLIRTAKKQKIIEERLDGIEKEMKRKENENHDDFQYQGMNFDWNLRRSDKK</sequence>
<evidence type="ECO:0000313" key="2">
    <source>
        <dbReference type="Proteomes" id="UP000886595"/>
    </source>
</evidence>
<dbReference type="EMBL" id="JAAMPC010000006">
    <property type="protein sequence ID" value="KAG2306511.1"/>
    <property type="molecule type" value="Genomic_DNA"/>
</dbReference>
<evidence type="ECO:0000313" key="1">
    <source>
        <dbReference type="EMBL" id="KAG2306511.1"/>
    </source>
</evidence>